<reference evidence="8" key="1">
    <citation type="journal article" date="2022" name="bioRxiv">
        <title>Discovery and biosynthetic assessment of Streptomyces ortus sp nov. isolated from a deep-sea sponge.</title>
        <authorList>
            <person name="Williams S.E."/>
        </authorList>
    </citation>
    <scope>NUCLEOTIDE SEQUENCE</scope>
    <source>
        <strain evidence="8">A15ISP2-DRY2</strain>
    </source>
</reference>
<dbReference type="CDD" id="cd02947">
    <property type="entry name" value="TRX_family"/>
    <property type="match status" value="1"/>
</dbReference>
<dbReference type="InterPro" id="IPR013766">
    <property type="entry name" value="Thioredoxin_domain"/>
</dbReference>
<dbReference type="Pfam" id="PF00085">
    <property type="entry name" value="Thioredoxin"/>
    <property type="match status" value="1"/>
</dbReference>
<keyword evidence="3" id="KW-0249">Electron transport</keyword>
<keyword evidence="2" id="KW-0813">Transport</keyword>
<evidence type="ECO:0000256" key="6">
    <source>
        <dbReference type="SAM" id="MobiDB-lite"/>
    </source>
</evidence>
<evidence type="ECO:0000256" key="3">
    <source>
        <dbReference type="ARBA" id="ARBA00022982"/>
    </source>
</evidence>
<feature type="compositionally biased region" description="Polar residues" evidence="6">
    <location>
        <begin position="105"/>
        <end position="114"/>
    </location>
</feature>
<evidence type="ECO:0000313" key="8">
    <source>
        <dbReference type="EMBL" id="MCX4238400.1"/>
    </source>
</evidence>
<evidence type="ECO:0000313" key="9">
    <source>
        <dbReference type="Proteomes" id="UP001165590"/>
    </source>
</evidence>
<evidence type="ECO:0000256" key="4">
    <source>
        <dbReference type="ARBA" id="ARBA00023157"/>
    </source>
</evidence>
<dbReference type="InterPro" id="IPR036249">
    <property type="entry name" value="Thioredoxin-like_sf"/>
</dbReference>
<sequence length="136" mass="14811">MSTSTDVREVIVIDSGPSGYTAALKDVLKSGKPVLVDFWAPWCGPCRQIAPSLEAIAAEHGDAIEVVKLNIDENPAIAQKYGVTSIAAIKHRSNKPSNAPYRTVSDGQQSGDYSSNRHSDSTRIRPRTRPHKEKRA</sequence>
<dbReference type="RefSeq" id="WP_267030694.1">
    <property type="nucleotide sequence ID" value="NZ_JAIFZO010000002.1"/>
</dbReference>
<feature type="region of interest" description="Disordered" evidence="6">
    <location>
        <begin position="93"/>
        <end position="136"/>
    </location>
</feature>
<dbReference type="InterPro" id="IPR017937">
    <property type="entry name" value="Thioredoxin_CS"/>
</dbReference>
<dbReference type="Gene3D" id="3.40.30.10">
    <property type="entry name" value="Glutaredoxin"/>
    <property type="match status" value="1"/>
</dbReference>
<comment type="similarity">
    <text evidence="1">Belongs to the thioredoxin family.</text>
</comment>
<gene>
    <name evidence="8" type="ORF">K3769_37635</name>
</gene>
<protein>
    <submittedName>
        <fullName evidence="8">Thioredoxin domain-containing protein</fullName>
    </submittedName>
</protein>
<dbReference type="SUPFAM" id="SSF52833">
    <property type="entry name" value="Thioredoxin-like"/>
    <property type="match status" value="1"/>
</dbReference>
<evidence type="ECO:0000259" key="7">
    <source>
        <dbReference type="PROSITE" id="PS51352"/>
    </source>
</evidence>
<feature type="compositionally biased region" description="Basic residues" evidence="6">
    <location>
        <begin position="124"/>
        <end position="136"/>
    </location>
</feature>
<evidence type="ECO:0000256" key="5">
    <source>
        <dbReference type="ARBA" id="ARBA00023284"/>
    </source>
</evidence>
<proteinExistence type="inferred from homology"/>
<comment type="caution">
    <text evidence="8">The sequence shown here is derived from an EMBL/GenBank/DDBJ whole genome shotgun (WGS) entry which is preliminary data.</text>
</comment>
<evidence type="ECO:0000256" key="2">
    <source>
        <dbReference type="ARBA" id="ARBA00022448"/>
    </source>
</evidence>
<keyword evidence="5" id="KW-0676">Redox-active center</keyword>
<dbReference type="PANTHER" id="PTHR45663">
    <property type="entry name" value="GEO12009P1"/>
    <property type="match status" value="1"/>
</dbReference>
<organism evidence="8 9">
    <name type="scientific">Streptomyces ortus</name>
    <dbReference type="NCBI Taxonomy" id="2867268"/>
    <lineage>
        <taxon>Bacteria</taxon>
        <taxon>Bacillati</taxon>
        <taxon>Actinomycetota</taxon>
        <taxon>Actinomycetes</taxon>
        <taxon>Kitasatosporales</taxon>
        <taxon>Streptomycetaceae</taxon>
        <taxon>Streptomyces</taxon>
    </lineage>
</organism>
<keyword evidence="4" id="KW-1015">Disulfide bond</keyword>
<keyword evidence="9" id="KW-1185">Reference proteome</keyword>
<accession>A0ABT3VER0</accession>
<evidence type="ECO:0000256" key="1">
    <source>
        <dbReference type="ARBA" id="ARBA00008987"/>
    </source>
</evidence>
<dbReference type="PROSITE" id="PS51352">
    <property type="entry name" value="THIOREDOXIN_2"/>
    <property type="match status" value="1"/>
</dbReference>
<dbReference type="PROSITE" id="PS00194">
    <property type="entry name" value="THIOREDOXIN_1"/>
    <property type="match status" value="1"/>
</dbReference>
<dbReference type="Proteomes" id="UP001165590">
    <property type="component" value="Unassembled WGS sequence"/>
</dbReference>
<feature type="domain" description="Thioredoxin" evidence="7">
    <location>
        <begin position="1"/>
        <end position="133"/>
    </location>
</feature>
<name>A0ABT3VER0_9ACTN</name>
<dbReference type="EMBL" id="JAIFZO010000002">
    <property type="protein sequence ID" value="MCX4238400.1"/>
    <property type="molecule type" value="Genomic_DNA"/>
</dbReference>
<dbReference type="PANTHER" id="PTHR45663:SF11">
    <property type="entry name" value="GEO12009P1"/>
    <property type="match status" value="1"/>
</dbReference>